<protein>
    <submittedName>
        <fullName evidence="2">DUF4387 family protein</fullName>
    </submittedName>
</protein>
<proteinExistence type="predicted"/>
<accession>A0ABV7Y9U1</accession>
<organism evidence="2 3">
    <name type="scientific">Tenggerimyces flavus</name>
    <dbReference type="NCBI Taxonomy" id="1708749"/>
    <lineage>
        <taxon>Bacteria</taxon>
        <taxon>Bacillati</taxon>
        <taxon>Actinomycetota</taxon>
        <taxon>Actinomycetes</taxon>
        <taxon>Propionibacteriales</taxon>
        <taxon>Nocardioidaceae</taxon>
        <taxon>Tenggerimyces</taxon>
    </lineage>
</organism>
<keyword evidence="3" id="KW-1185">Reference proteome</keyword>
<evidence type="ECO:0000313" key="2">
    <source>
        <dbReference type="EMBL" id="MFC3761893.1"/>
    </source>
</evidence>
<reference evidence="3" key="1">
    <citation type="journal article" date="2019" name="Int. J. Syst. Evol. Microbiol.">
        <title>The Global Catalogue of Microorganisms (GCM) 10K type strain sequencing project: providing services to taxonomists for standard genome sequencing and annotation.</title>
        <authorList>
            <consortium name="The Broad Institute Genomics Platform"/>
            <consortium name="The Broad Institute Genome Sequencing Center for Infectious Disease"/>
            <person name="Wu L."/>
            <person name="Ma J."/>
        </authorList>
    </citation>
    <scope>NUCLEOTIDE SEQUENCE [LARGE SCALE GENOMIC DNA]</scope>
    <source>
        <strain evidence="3">CGMCC 4.7241</strain>
    </source>
</reference>
<feature type="domain" description="DUF4387" evidence="1">
    <location>
        <begin position="4"/>
        <end position="99"/>
    </location>
</feature>
<evidence type="ECO:0000259" key="1">
    <source>
        <dbReference type="Pfam" id="PF14330"/>
    </source>
</evidence>
<dbReference type="Proteomes" id="UP001595699">
    <property type="component" value="Unassembled WGS sequence"/>
</dbReference>
<comment type="caution">
    <text evidence="2">The sequence shown here is derived from an EMBL/GenBank/DDBJ whole genome shotgun (WGS) entry which is preliminary data.</text>
</comment>
<dbReference type="InterPro" id="IPR025496">
    <property type="entry name" value="DUF4387"/>
</dbReference>
<dbReference type="EMBL" id="JBHRZH010000011">
    <property type="protein sequence ID" value="MFC3761893.1"/>
    <property type="molecule type" value="Genomic_DNA"/>
</dbReference>
<dbReference type="RefSeq" id="WP_205121396.1">
    <property type="nucleotide sequence ID" value="NZ_JAFBCM010000001.1"/>
</dbReference>
<dbReference type="Pfam" id="PF14330">
    <property type="entry name" value="DUF4387"/>
    <property type="match status" value="1"/>
</dbReference>
<name>A0ABV7Y9U1_9ACTN</name>
<gene>
    <name evidence="2" type="ORF">ACFOUW_13710</name>
</gene>
<sequence length="107" mass="12206">MIRLQDVANSIRGTNNGITRRSFDIMFDKEDDFRRVWSSGAITPELIAELYRVPATEVRIFDYPPAYAIKILMPRKVVSGSPDDTDIDGKQQHVPLLDILIPWSDDT</sequence>
<evidence type="ECO:0000313" key="3">
    <source>
        <dbReference type="Proteomes" id="UP001595699"/>
    </source>
</evidence>